<organism evidence="2 3">
    <name type="scientific">Ensete ventricosum</name>
    <name type="common">Abyssinian banana</name>
    <name type="synonym">Musa ensete</name>
    <dbReference type="NCBI Taxonomy" id="4639"/>
    <lineage>
        <taxon>Eukaryota</taxon>
        <taxon>Viridiplantae</taxon>
        <taxon>Streptophyta</taxon>
        <taxon>Embryophyta</taxon>
        <taxon>Tracheophyta</taxon>
        <taxon>Spermatophyta</taxon>
        <taxon>Magnoliopsida</taxon>
        <taxon>Liliopsida</taxon>
        <taxon>Zingiberales</taxon>
        <taxon>Musaceae</taxon>
        <taxon>Ensete</taxon>
    </lineage>
</organism>
<evidence type="ECO:0000313" key="3">
    <source>
        <dbReference type="Proteomes" id="UP001222027"/>
    </source>
</evidence>
<gene>
    <name evidence="2" type="ORF">OPV22_015529</name>
</gene>
<keyword evidence="3" id="KW-1185">Reference proteome</keyword>
<accession>A0AAV8PM93</accession>
<dbReference type="AlphaFoldDB" id="A0AAV8PM93"/>
<keyword evidence="1" id="KW-0472">Membrane</keyword>
<feature type="transmembrane region" description="Helical" evidence="1">
    <location>
        <begin position="6"/>
        <end position="27"/>
    </location>
</feature>
<name>A0AAV8PM93_ENSVE</name>
<sequence>MASTKCGLYALALVIVFAFSFLLECFYHCRLIRSRADNIALAYTTLHALRISLAYLVMLMIMLFNDGVLIIRDALKFLLT</sequence>
<evidence type="ECO:0000313" key="2">
    <source>
        <dbReference type="EMBL" id="KAJ8493808.1"/>
    </source>
</evidence>
<dbReference type="EMBL" id="JAQQAF010000004">
    <property type="protein sequence ID" value="KAJ8493808.1"/>
    <property type="molecule type" value="Genomic_DNA"/>
</dbReference>
<feature type="transmembrane region" description="Helical" evidence="1">
    <location>
        <begin position="48"/>
        <end position="71"/>
    </location>
</feature>
<evidence type="ECO:0000256" key="1">
    <source>
        <dbReference type="SAM" id="Phobius"/>
    </source>
</evidence>
<proteinExistence type="predicted"/>
<dbReference type="Proteomes" id="UP001222027">
    <property type="component" value="Unassembled WGS sequence"/>
</dbReference>
<keyword evidence="1" id="KW-0812">Transmembrane</keyword>
<reference evidence="2 3" key="1">
    <citation type="submission" date="2022-12" db="EMBL/GenBank/DDBJ databases">
        <title>Chromosome-scale assembly of the Ensete ventricosum genome.</title>
        <authorList>
            <person name="Dussert Y."/>
            <person name="Stocks J."/>
            <person name="Wendawek A."/>
            <person name="Woldeyes F."/>
            <person name="Nichols R.A."/>
            <person name="Borrell J.S."/>
        </authorList>
    </citation>
    <scope>NUCLEOTIDE SEQUENCE [LARGE SCALE GENOMIC DNA]</scope>
    <source>
        <strain evidence="3">cv. Maze</strain>
        <tissue evidence="2">Seeds</tissue>
    </source>
</reference>
<protein>
    <submittedName>
        <fullName evidence="2">Uncharacterized protein</fullName>
    </submittedName>
</protein>
<keyword evidence="1" id="KW-1133">Transmembrane helix</keyword>
<comment type="caution">
    <text evidence="2">The sequence shown here is derived from an EMBL/GenBank/DDBJ whole genome shotgun (WGS) entry which is preliminary data.</text>
</comment>